<feature type="transmembrane region" description="Helical" evidence="7">
    <location>
        <begin position="294"/>
        <end position="315"/>
    </location>
</feature>
<dbReference type="Proteomes" id="UP001295740">
    <property type="component" value="Unassembled WGS sequence"/>
</dbReference>
<evidence type="ECO:0000256" key="5">
    <source>
        <dbReference type="ARBA" id="ARBA00022989"/>
    </source>
</evidence>
<keyword evidence="4 7" id="KW-0812">Transmembrane</keyword>
<comment type="subcellular location">
    <subcellularLocation>
        <location evidence="1">Membrane</location>
        <topology evidence="1">Multi-pass membrane protein</topology>
    </subcellularLocation>
</comment>
<proteinExistence type="inferred from homology"/>
<dbReference type="GO" id="GO:0022857">
    <property type="term" value="F:transmembrane transporter activity"/>
    <property type="evidence" value="ECO:0007669"/>
    <property type="project" value="InterPro"/>
</dbReference>
<reference evidence="8" key="1">
    <citation type="submission" date="2023-10" db="EMBL/GenBank/DDBJ databases">
        <authorList>
            <person name="Hackl T."/>
        </authorList>
    </citation>
    <scope>NUCLEOTIDE SEQUENCE</scope>
</reference>
<gene>
    <name evidence="8" type="ORF">KHLLAP_LOCUS11672</name>
</gene>
<dbReference type="GO" id="GO:0016020">
    <property type="term" value="C:membrane"/>
    <property type="evidence" value="ECO:0007669"/>
    <property type="project" value="UniProtKB-SubCell"/>
</dbReference>
<feature type="transmembrane region" description="Helical" evidence="7">
    <location>
        <begin position="426"/>
        <end position="448"/>
    </location>
</feature>
<protein>
    <submittedName>
        <fullName evidence="8">Uu.00g068290.m01.CDS01</fullName>
    </submittedName>
</protein>
<dbReference type="SUPFAM" id="SSF103473">
    <property type="entry name" value="MFS general substrate transporter"/>
    <property type="match status" value="1"/>
</dbReference>
<dbReference type="CDD" id="cd17352">
    <property type="entry name" value="MFS_MCT_SLC16"/>
    <property type="match status" value="1"/>
</dbReference>
<sequence length="456" mass="49243">MAIPADENVGLRAHRPPKLFQISRRPDRYNMSDLEPSATGKGAMTGNEPMLPPEEGVRGWLCVLGAFMCLFCSFGFLAAIGVFQTTYQATILKDYSASDIAWIFAVQLALMWAPGPLFGRLIDTYGPGPVLYPSAILCVFALCMTSLADQYYQIFLAQGLAFGIGSGGVFTASFVCVGQWFVRRRGLAIGVSSTGSSLGGVVFPVFLDRLMASVGFAGALRYTALLIGVCLALSCFMVRARQPRRKWDPEAKWFDMTLFGQKQFAFYAVGSFFVMFGLWAPFDFISSMAANAGFSPNLAFYLISIINATSVPGRILPPHMGDRIGHFNVLTVCAFLTGASILALWLPFNYHPSHAGIIVFALVYGFVSGAVVSLLMPCVAKAGTLETLGQRFGTFQMVIAVSCLTGLPIMGAILNRQHDADYSGLQIFAGCSCLLGSGFLAASTYLLAKLRGTWKV</sequence>
<comment type="similarity">
    <text evidence="2">Belongs to the major facilitator superfamily. Monocarboxylate porter (TC 2.A.1.13) family.</text>
</comment>
<name>A0AAI8VV38_9PEZI</name>
<evidence type="ECO:0000256" key="1">
    <source>
        <dbReference type="ARBA" id="ARBA00004141"/>
    </source>
</evidence>
<organism evidence="8 9">
    <name type="scientific">Anthostomella pinea</name>
    <dbReference type="NCBI Taxonomy" id="933095"/>
    <lineage>
        <taxon>Eukaryota</taxon>
        <taxon>Fungi</taxon>
        <taxon>Dikarya</taxon>
        <taxon>Ascomycota</taxon>
        <taxon>Pezizomycotina</taxon>
        <taxon>Sordariomycetes</taxon>
        <taxon>Xylariomycetidae</taxon>
        <taxon>Xylariales</taxon>
        <taxon>Xylariaceae</taxon>
        <taxon>Anthostomella</taxon>
    </lineage>
</organism>
<dbReference type="InterPro" id="IPR011701">
    <property type="entry name" value="MFS"/>
</dbReference>
<comment type="caution">
    <text evidence="8">The sequence shown here is derived from an EMBL/GenBank/DDBJ whole genome shotgun (WGS) entry which is preliminary data.</text>
</comment>
<dbReference type="Pfam" id="PF07690">
    <property type="entry name" value="MFS_1"/>
    <property type="match status" value="1"/>
</dbReference>
<feature type="transmembrane region" description="Helical" evidence="7">
    <location>
        <begin position="264"/>
        <end position="282"/>
    </location>
</feature>
<dbReference type="EMBL" id="CAUWAG010000018">
    <property type="protein sequence ID" value="CAJ2511204.1"/>
    <property type="molecule type" value="Genomic_DNA"/>
</dbReference>
<feature type="transmembrane region" description="Helical" evidence="7">
    <location>
        <begin position="219"/>
        <end position="238"/>
    </location>
</feature>
<keyword evidence="9" id="KW-1185">Reference proteome</keyword>
<accession>A0AAI8VV38</accession>
<evidence type="ECO:0000256" key="6">
    <source>
        <dbReference type="ARBA" id="ARBA00023136"/>
    </source>
</evidence>
<dbReference type="InterPro" id="IPR050327">
    <property type="entry name" value="Proton-linked_MCT"/>
</dbReference>
<feature type="transmembrane region" description="Helical" evidence="7">
    <location>
        <begin position="60"/>
        <end position="80"/>
    </location>
</feature>
<evidence type="ECO:0000256" key="7">
    <source>
        <dbReference type="SAM" id="Phobius"/>
    </source>
</evidence>
<evidence type="ECO:0000256" key="3">
    <source>
        <dbReference type="ARBA" id="ARBA00022448"/>
    </source>
</evidence>
<evidence type="ECO:0000256" key="4">
    <source>
        <dbReference type="ARBA" id="ARBA00022692"/>
    </source>
</evidence>
<evidence type="ECO:0000313" key="8">
    <source>
        <dbReference type="EMBL" id="CAJ2511204.1"/>
    </source>
</evidence>
<feature type="transmembrane region" description="Helical" evidence="7">
    <location>
        <begin position="130"/>
        <end position="148"/>
    </location>
</feature>
<feature type="transmembrane region" description="Helical" evidence="7">
    <location>
        <begin position="100"/>
        <end position="118"/>
    </location>
</feature>
<dbReference type="PANTHER" id="PTHR11360">
    <property type="entry name" value="MONOCARBOXYLATE TRANSPORTER"/>
    <property type="match status" value="1"/>
</dbReference>
<feature type="transmembrane region" description="Helical" evidence="7">
    <location>
        <begin position="354"/>
        <end position="380"/>
    </location>
</feature>
<feature type="transmembrane region" description="Helical" evidence="7">
    <location>
        <begin position="392"/>
        <end position="414"/>
    </location>
</feature>
<keyword evidence="5 7" id="KW-1133">Transmembrane helix</keyword>
<dbReference type="AlphaFoldDB" id="A0AAI8VV38"/>
<feature type="transmembrane region" description="Helical" evidence="7">
    <location>
        <begin position="187"/>
        <end position="207"/>
    </location>
</feature>
<feature type="transmembrane region" description="Helical" evidence="7">
    <location>
        <begin position="154"/>
        <end position="175"/>
    </location>
</feature>
<dbReference type="PANTHER" id="PTHR11360:SF224">
    <property type="entry name" value="MAJOR FACILITATOR SUPERFAMILY (MFS) PROFILE DOMAIN-CONTAINING PROTEIN-RELATED"/>
    <property type="match status" value="1"/>
</dbReference>
<keyword evidence="6 7" id="KW-0472">Membrane</keyword>
<evidence type="ECO:0000256" key="2">
    <source>
        <dbReference type="ARBA" id="ARBA00006727"/>
    </source>
</evidence>
<dbReference type="InterPro" id="IPR036259">
    <property type="entry name" value="MFS_trans_sf"/>
</dbReference>
<dbReference type="Gene3D" id="1.20.1250.20">
    <property type="entry name" value="MFS general substrate transporter like domains"/>
    <property type="match status" value="1"/>
</dbReference>
<feature type="transmembrane region" description="Helical" evidence="7">
    <location>
        <begin position="327"/>
        <end position="348"/>
    </location>
</feature>
<keyword evidence="3" id="KW-0813">Transport</keyword>
<evidence type="ECO:0000313" key="9">
    <source>
        <dbReference type="Proteomes" id="UP001295740"/>
    </source>
</evidence>